<evidence type="ECO:0000313" key="2">
    <source>
        <dbReference type="EMBL" id="CAI9724188.1"/>
    </source>
</evidence>
<protein>
    <submittedName>
        <fullName evidence="2">Uncharacterized protein</fullName>
    </submittedName>
</protein>
<organism evidence="2 3">
    <name type="scientific">Octopus vulgaris</name>
    <name type="common">Common octopus</name>
    <dbReference type="NCBI Taxonomy" id="6645"/>
    <lineage>
        <taxon>Eukaryota</taxon>
        <taxon>Metazoa</taxon>
        <taxon>Spiralia</taxon>
        <taxon>Lophotrochozoa</taxon>
        <taxon>Mollusca</taxon>
        <taxon>Cephalopoda</taxon>
        <taxon>Coleoidea</taxon>
        <taxon>Octopodiformes</taxon>
        <taxon>Octopoda</taxon>
        <taxon>Incirrata</taxon>
        <taxon>Octopodidae</taxon>
        <taxon>Octopus</taxon>
    </lineage>
</organism>
<keyword evidence="3" id="KW-1185">Reference proteome</keyword>
<reference evidence="2" key="1">
    <citation type="submission" date="2023-08" db="EMBL/GenBank/DDBJ databases">
        <authorList>
            <person name="Alioto T."/>
            <person name="Alioto T."/>
            <person name="Gomez Garrido J."/>
        </authorList>
    </citation>
    <scope>NUCLEOTIDE SEQUENCE</scope>
</reference>
<accession>A0AA36AXN0</accession>
<feature type="transmembrane region" description="Helical" evidence="1">
    <location>
        <begin position="21"/>
        <end position="42"/>
    </location>
</feature>
<keyword evidence="1" id="KW-0472">Membrane</keyword>
<name>A0AA36AXN0_OCTVU</name>
<gene>
    <name evidence="2" type="ORF">OCTVUL_1B024430</name>
</gene>
<proteinExistence type="predicted"/>
<keyword evidence="1" id="KW-1133">Transmembrane helix</keyword>
<dbReference type="EMBL" id="OX597819">
    <property type="protein sequence ID" value="CAI9724188.1"/>
    <property type="molecule type" value="Genomic_DNA"/>
</dbReference>
<evidence type="ECO:0000256" key="1">
    <source>
        <dbReference type="SAM" id="Phobius"/>
    </source>
</evidence>
<evidence type="ECO:0000313" key="3">
    <source>
        <dbReference type="Proteomes" id="UP001162480"/>
    </source>
</evidence>
<keyword evidence="1" id="KW-0812">Transmembrane</keyword>
<dbReference type="Proteomes" id="UP001162480">
    <property type="component" value="Chromosome 6"/>
</dbReference>
<dbReference type="AlphaFoldDB" id="A0AA36AXN0"/>
<sequence length="104" mass="11878">MFTDTNRSFVIHVLVILTKACLDRACTTVMFASIFMIGLVAISRRLIGNLEDISQDISCGSMISSSSQRLLKHQNVAKITYKIVICTKDINLMHVYRKRIRIRM</sequence>